<evidence type="ECO:0000313" key="1">
    <source>
        <dbReference type="EMBL" id="UAW53913.1"/>
    </source>
</evidence>
<dbReference type="Proteomes" id="UP000828785">
    <property type="component" value="Segment"/>
</dbReference>
<sequence length="178" mass="19056">MLRMSKAITLAGLIFTALLTGCAATVDHGGLGTMSASPAAKHNIAVEFDGSKKVLAHKDWPLLQSTWSQSLRGEAASEGYNLLVVKQDPPASPGILLKVDVSTFRYITSGARYTVGSMTGNAWVNSKVQFIDMETGKQIGARSYDTKSTAWEGVFSAMTEKQLEAISKQIIADIKSAK</sequence>
<organism evidence="1 2">
    <name type="scientific">Pseudomonas phage psageK9</name>
    <dbReference type="NCBI Taxonomy" id="2875722"/>
    <lineage>
        <taxon>Viruses</taxon>
        <taxon>Duplodnaviria</taxon>
        <taxon>Heunggongvirae</taxon>
        <taxon>Uroviricota</taxon>
        <taxon>Caudoviricetes</taxon>
        <taxon>Readingvirus</taxon>
        <taxon>Readingvirus psageK9</taxon>
    </lineage>
</organism>
<reference evidence="1" key="1">
    <citation type="submission" date="2021-08" db="EMBL/GenBank/DDBJ databases">
        <authorList>
            <person name="Martino G."/>
            <person name="Holtappels D."/>
            <person name="Wagemans J."/>
            <person name="Lavigne R."/>
            <person name="Turina M."/>
            <person name="Ciuffo M."/>
        </authorList>
    </citation>
    <scope>NUCLEOTIDE SEQUENCE</scope>
</reference>
<name>A0AAE9BTC6_9CAUD</name>
<keyword evidence="2" id="KW-1185">Reference proteome</keyword>
<evidence type="ECO:0000313" key="2">
    <source>
        <dbReference type="Proteomes" id="UP000828785"/>
    </source>
</evidence>
<protein>
    <recommendedName>
        <fullName evidence="3">DUF4410 domain-containing protein</fullName>
    </recommendedName>
</protein>
<dbReference type="EMBL" id="MZ868718">
    <property type="protein sequence ID" value="UAW53913.1"/>
    <property type="molecule type" value="Genomic_DNA"/>
</dbReference>
<gene>
    <name evidence="1" type="ORF">psageK9_43c</name>
</gene>
<accession>A0AAE9BTC6</accession>
<proteinExistence type="predicted"/>
<evidence type="ECO:0008006" key="3">
    <source>
        <dbReference type="Google" id="ProtNLM"/>
    </source>
</evidence>
<dbReference type="PROSITE" id="PS51257">
    <property type="entry name" value="PROKAR_LIPOPROTEIN"/>
    <property type="match status" value="1"/>
</dbReference>